<reference evidence="9" key="1">
    <citation type="submission" date="2023-07" db="EMBL/GenBank/DDBJ databases">
        <title>The genome sequence of Rhodocytophaga aerolata KACC 12507.</title>
        <authorList>
            <person name="Zhang X."/>
        </authorList>
    </citation>
    <scope>NUCLEOTIDE SEQUENCE</scope>
    <source>
        <strain evidence="9">KACC 12507</strain>
    </source>
</reference>
<dbReference type="Pfam" id="PF12704">
    <property type="entry name" value="MacB_PCD"/>
    <property type="match status" value="1"/>
</dbReference>
<dbReference type="RefSeq" id="WP_302038726.1">
    <property type="nucleotide sequence ID" value="NZ_JAUKPO010000009.1"/>
</dbReference>
<feature type="transmembrane region" description="Helical" evidence="6">
    <location>
        <begin position="820"/>
        <end position="839"/>
    </location>
</feature>
<feature type="transmembrane region" description="Helical" evidence="6">
    <location>
        <begin position="461"/>
        <end position="488"/>
    </location>
</feature>
<keyword evidence="4 6" id="KW-1133">Transmembrane helix</keyword>
<evidence type="ECO:0000256" key="6">
    <source>
        <dbReference type="SAM" id="Phobius"/>
    </source>
</evidence>
<dbReference type="InterPro" id="IPR003838">
    <property type="entry name" value="ABC3_permease_C"/>
</dbReference>
<evidence type="ECO:0000256" key="5">
    <source>
        <dbReference type="ARBA" id="ARBA00023136"/>
    </source>
</evidence>
<feature type="transmembrane region" description="Helical" evidence="6">
    <location>
        <begin position="854"/>
        <end position="874"/>
    </location>
</feature>
<evidence type="ECO:0000256" key="2">
    <source>
        <dbReference type="ARBA" id="ARBA00022475"/>
    </source>
</evidence>
<dbReference type="NCBIfam" id="NF038404">
    <property type="entry name" value="perm_prefix_2"/>
    <property type="match status" value="1"/>
</dbReference>
<keyword evidence="5 6" id="KW-0472">Membrane</keyword>
<dbReference type="InterPro" id="IPR025857">
    <property type="entry name" value="MacB_PCD"/>
</dbReference>
<accession>A0ABT8R741</accession>
<protein>
    <submittedName>
        <fullName evidence="9">ABC transporter permease</fullName>
    </submittedName>
</protein>
<evidence type="ECO:0000313" key="10">
    <source>
        <dbReference type="Proteomes" id="UP001168528"/>
    </source>
</evidence>
<keyword evidence="3 6" id="KW-0812">Transmembrane</keyword>
<comment type="caution">
    <text evidence="9">The sequence shown here is derived from an EMBL/GenBank/DDBJ whole genome shotgun (WGS) entry which is preliminary data.</text>
</comment>
<dbReference type="PANTHER" id="PTHR30572">
    <property type="entry name" value="MEMBRANE COMPONENT OF TRANSPORTER-RELATED"/>
    <property type="match status" value="1"/>
</dbReference>
<evidence type="ECO:0000259" key="7">
    <source>
        <dbReference type="Pfam" id="PF02687"/>
    </source>
</evidence>
<dbReference type="Pfam" id="PF02687">
    <property type="entry name" value="FtsX"/>
    <property type="match status" value="2"/>
</dbReference>
<dbReference type="EMBL" id="JAUKPO010000009">
    <property type="protein sequence ID" value="MDO1447921.1"/>
    <property type="molecule type" value="Genomic_DNA"/>
</dbReference>
<feature type="transmembrane region" description="Helical" evidence="6">
    <location>
        <begin position="509"/>
        <end position="533"/>
    </location>
</feature>
<keyword evidence="10" id="KW-1185">Reference proteome</keyword>
<dbReference type="Proteomes" id="UP001168528">
    <property type="component" value="Unassembled WGS sequence"/>
</dbReference>
<dbReference type="PANTHER" id="PTHR30572:SF18">
    <property type="entry name" value="ABC-TYPE MACROLIDE FAMILY EXPORT SYSTEM PERMEASE COMPONENT 2"/>
    <property type="match status" value="1"/>
</dbReference>
<evidence type="ECO:0000256" key="1">
    <source>
        <dbReference type="ARBA" id="ARBA00004651"/>
    </source>
</evidence>
<feature type="transmembrane region" description="Helical" evidence="6">
    <location>
        <begin position="422"/>
        <end position="441"/>
    </location>
</feature>
<name>A0ABT8R741_9BACT</name>
<dbReference type="InterPro" id="IPR047699">
    <property type="entry name" value="Permease_put_prefix"/>
</dbReference>
<sequence>MKNLNHPPPWLDKFLQWRMPEEQFEEVQGDMHELYGQWVEEMGEGKARRRYLWTTLTFLRPLPKAKKSLYPTYSDYSQANFFDMIRNYFKIAYRNLIRHKSFSFLNILGLTLGLTACLLIALFVRDEKSFDTFIPEGDRIYRIYLQVTNNEGTNNSAGTPPRFATTLPQEFPEVEKALRLLKLQSKDLFEAGDKKIYEEGGIAVDSTFFDFFPLSFAYGTTTGIFDDPTSIIISKEMAERYFGKENPIGKQISRNKTPFQVKGVFENNPKFHLQLTYILPLRITGIPQERMQSWGWQQFNTYVKLKPNATISSLETKFQDYIRENVHPILKESSFTYLPRFQPLHNVHLYSSDFKFDNLAVRGNITYVNALTIIALFILLIACFNFVNLATAKSLQRAKEVGVRKTVGATRKQLIIQYISETVLLAFISMSISVILTFLIVPWLNRFTEKQITFDLFTNPLLLPLLLILTIGVGVLAGFYPALVLSGFQPVKVLKGAGMADSKPGQIPWLRHSLVVVQFSLSVLLIVSAMVVIRQVNYLHNKDLGINKEQILFFPMRGDNMFNNYETFKNELLKSSTVSSVSIGYGFPGDMVAGDNIITSKEGKRVSQRAIQLMVDHDYVKTLDIQLIAGRDFSKQMSTDKDAAYIINETAVRELGFGTPDNALGKTLWWEVWGAENSDSLKQGQVIGVVKDFHYNSLYDKVETTVLQIFPDAYWKVAVKLKTAQMATALPHVQAVWNKFSPDYPIEYRFLDESFEQMYKAEDKLKSLLWIFTCITVFVACLGLFGLAAYAAERRKKEIGIRKVLGASVESLVLLLSKEFVKLVAVALLLATPLAWYAMDNWLQDFAYRIDLDWWIFALAGVLALLIALLTVSFQSIKAALMNPVKSLRSE</sequence>
<organism evidence="9 10">
    <name type="scientific">Rhodocytophaga aerolata</name>
    <dbReference type="NCBI Taxonomy" id="455078"/>
    <lineage>
        <taxon>Bacteria</taxon>
        <taxon>Pseudomonadati</taxon>
        <taxon>Bacteroidota</taxon>
        <taxon>Cytophagia</taxon>
        <taxon>Cytophagales</taxon>
        <taxon>Rhodocytophagaceae</taxon>
        <taxon>Rhodocytophaga</taxon>
    </lineage>
</organism>
<feature type="transmembrane region" description="Helical" evidence="6">
    <location>
        <begin position="768"/>
        <end position="792"/>
    </location>
</feature>
<evidence type="ECO:0000313" key="9">
    <source>
        <dbReference type="EMBL" id="MDO1447921.1"/>
    </source>
</evidence>
<proteinExistence type="predicted"/>
<keyword evidence="2" id="KW-1003">Cell membrane</keyword>
<evidence type="ECO:0000256" key="3">
    <source>
        <dbReference type="ARBA" id="ARBA00022692"/>
    </source>
</evidence>
<feature type="domain" description="MacB-like periplasmic core" evidence="8">
    <location>
        <begin position="103"/>
        <end position="320"/>
    </location>
</feature>
<evidence type="ECO:0000259" key="8">
    <source>
        <dbReference type="Pfam" id="PF12704"/>
    </source>
</evidence>
<feature type="domain" description="ABC3 transporter permease C-terminal" evidence="7">
    <location>
        <begin position="373"/>
        <end position="489"/>
    </location>
</feature>
<evidence type="ECO:0000256" key="4">
    <source>
        <dbReference type="ARBA" id="ARBA00022989"/>
    </source>
</evidence>
<feature type="transmembrane region" description="Helical" evidence="6">
    <location>
        <begin position="104"/>
        <end position="124"/>
    </location>
</feature>
<comment type="subcellular location">
    <subcellularLocation>
        <location evidence="1">Cell membrane</location>
        <topology evidence="1">Multi-pass membrane protein</topology>
    </subcellularLocation>
</comment>
<gene>
    <name evidence="9" type="ORF">Q0590_16740</name>
</gene>
<feature type="transmembrane region" description="Helical" evidence="6">
    <location>
        <begin position="367"/>
        <end position="387"/>
    </location>
</feature>
<dbReference type="InterPro" id="IPR050250">
    <property type="entry name" value="Macrolide_Exporter_MacB"/>
</dbReference>
<feature type="domain" description="ABC3 transporter permease C-terminal" evidence="7">
    <location>
        <begin position="770"/>
        <end position="884"/>
    </location>
</feature>